<dbReference type="InterPro" id="IPR018060">
    <property type="entry name" value="HTH_AraC"/>
</dbReference>
<dbReference type="GO" id="GO:0003700">
    <property type="term" value="F:DNA-binding transcription factor activity"/>
    <property type="evidence" value="ECO:0007669"/>
    <property type="project" value="InterPro"/>
</dbReference>
<dbReference type="Gene3D" id="1.10.10.60">
    <property type="entry name" value="Homeodomain-like"/>
    <property type="match status" value="1"/>
</dbReference>
<organism evidence="5 6">
    <name type="scientific">Shewanella morhuae</name>
    <dbReference type="NCBI Taxonomy" id="365591"/>
    <lineage>
        <taxon>Bacteria</taxon>
        <taxon>Pseudomonadati</taxon>
        <taxon>Pseudomonadota</taxon>
        <taxon>Gammaproteobacteria</taxon>
        <taxon>Alteromonadales</taxon>
        <taxon>Shewanellaceae</taxon>
        <taxon>Shewanella</taxon>
    </lineage>
</organism>
<dbReference type="EMBL" id="UGYV01000001">
    <property type="protein sequence ID" value="SUI91380.1"/>
    <property type="molecule type" value="Genomic_DNA"/>
</dbReference>
<dbReference type="Proteomes" id="UP000255061">
    <property type="component" value="Unassembled WGS sequence"/>
</dbReference>
<reference evidence="5 6" key="1">
    <citation type="submission" date="2018-06" db="EMBL/GenBank/DDBJ databases">
        <authorList>
            <consortium name="Pathogen Informatics"/>
            <person name="Doyle S."/>
        </authorList>
    </citation>
    <scope>NUCLEOTIDE SEQUENCE [LARGE SCALE GENOMIC DNA]</scope>
    <source>
        <strain evidence="5 6">NCTC10736</strain>
    </source>
</reference>
<sequence>MIRLFEYDSKQAQSLSQVPVHQPSIIRVIHGEKSLLWQDESVLVSQGQLLLIPAGSHISFVNRPFLGRYRAVQLLLPHDLPQGILSNTADWRDPMPVQNISRAVDLAWNALLQSLSLSLADSVQLHYLAALLLSLPDKRSVNWLYGHTQRSVTQAALALMSVRPSAPWQQEEVADKLYMSTASLRRKLALEDTSFRQLLVEVRLSHGLAMLQNSGEPLLQVALACGYQSAEKFSLRFKQQFGLTPAAYRRTL</sequence>
<keyword evidence="1" id="KW-0805">Transcription regulation</keyword>
<dbReference type="PROSITE" id="PS00041">
    <property type="entry name" value="HTH_ARAC_FAMILY_1"/>
    <property type="match status" value="1"/>
</dbReference>
<dbReference type="AlphaFoldDB" id="A0A380B2Z1"/>
<dbReference type="PRINTS" id="PR00032">
    <property type="entry name" value="HTHARAC"/>
</dbReference>
<keyword evidence="3" id="KW-0804">Transcription</keyword>
<protein>
    <submittedName>
        <fullName evidence="5">Urease operon transcriptional activator</fullName>
    </submittedName>
</protein>
<dbReference type="GO" id="GO:0000976">
    <property type="term" value="F:transcription cis-regulatory region binding"/>
    <property type="evidence" value="ECO:0007669"/>
    <property type="project" value="TreeGrafter"/>
</dbReference>
<name>A0A380B2Z1_9GAMM</name>
<gene>
    <name evidence="5" type="primary">ureR</name>
    <name evidence="5" type="ORF">NCTC10736_03304</name>
</gene>
<evidence type="ECO:0000259" key="4">
    <source>
        <dbReference type="PROSITE" id="PS01124"/>
    </source>
</evidence>
<dbReference type="PROSITE" id="PS01124">
    <property type="entry name" value="HTH_ARAC_FAMILY_2"/>
    <property type="match status" value="1"/>
</dbReference>
<feature type="domain" description="HTH araC/xylS-type" evidence="4">
    <location>
        <begin position="154"/>
        <end position="251"/>
    </location>
</feature>
<accession>A0A380B2Z1</accession>
<dbReference type="PANTHER" id="PTHR47894">
    <property type="entry name" value="HTH-TYPE TRANSCRIPTIONAL REGULATOR GADX"/>
    <property type="match status" value="1"/>
</dbReference>
<evidence type="ECO:0000256" key="1">
    <source>
        <dbReference type="ARBA" id="ARBA00023015"/>
    </source>
</evidence>
<dbReference type="SMART" id="SM00342">
    <property type="entry name" value="HTH_ARAC"/>
    <property type="match status" value="1"/>
</dbReference>
<dbReference type="SUPFAM" id="SSF46689">
    <property type="entry name" value="Homeodomain-like"/>
    <property type="match status" value="1"/>
</dbReference>
<evidence type="ECO:0000313" key="6">
    <source>
        <dbReference type="Proteomes" id="UP000255061"/>
    </source>
</evidence>
<dbReference type="InterPro" id="IPR009057">
    <property type="entry name" value="Homeodomain-like_sf"/>
</dbReference>
<dbReference type="RefSeq" id="WP_115406754.1">
    <property type="nucleotide sequence ID" value="NZ_BPFE01000120.1"/>
</dbReference>
<keyword evidence="2" id="KW-0238">DNA-binding</keyword>
<dbReference type="Pfam" id="PF12833">
    <property type="entry name" value="HTH_18"/>
    <property type="match status" value="1"/>
</dbReference>
<dbReference type="InterPro" id="IPR018062">
    <property type="entry name" value="HTH_AraC-typ_CS"/>
</dbReference>
<evidence type="ECO:0000313" key="5">
    <source>
        <dbReference type="EMBL" id="SUI91380.1"/>
    </source>
</evidence>
<dbReference type="InterPro" id="IPR020449">
    <property type="entry name" value="Tscrpt_reg_AraC-type_HTH"/>
</dbReference>
<dbReference type="GO" id="GO:0005829">
    <property type="term" value="C:cytosol"/>
    <property type="evidence" value="ECO:0007669"/>
    <property type="project" value="TreeGrafter"/>
</dbReference>
<dbReference type="PANTHER" id="PTHR47894:SF4">
    <property type="entry name" value="HTH-TYPE TRANSCRIPTIONAL REGULATOR GADX"/>
    <property type="match status" value="1"/>
</dbReference>
<evidence type="ECO:0000256" key="2">
    <source>
        <dbReference type="ARBA" id="ARBA00023125"/>
    </source>
</evidence>
<proteinExistence type="predicted"/>
<evidence type="ECO:0000256" key="3">
    <source>
        <dbReference type="ARBA" id="ARBA00023163"/>
    </source>
</evidence>